<reference evidence="2" key="1">
    <citation type="journal article" date="2023" name="Mol. Phylogenet. Evol.">
        <title>Genome-scale phylogeny and comparative genomics of the fungal order Sordariales.</title>
        <authorList>
            <person name="Hensen N."/>
            <person name="Bonometti L."/>
            <person name="Westerberg I."/>
            <person name="Brannstrom I.O."/>
            <person name="Guillou S."/>
            <person name="Cros-Aarteil S."/>
            <person name="Calhoun S."/>
            <person name="Haridas S."/>
            <person name="Kuo A."/>
            <person name="Mondo S."/>
            <person name="Pangilinan J."/>
            <person name="Riley R."/>
            <person name="LaButti K."/>
            <person name="Andreopoulos B."/>
            <person name="Lipzen A."/>
            <person name="Chen C."/>
            <person name="Yan M."/>
            <person name="Daum C."/>
            <person name="Ng V."/>
            <person name="Clum A."/>
            <person name="Steindorff A."/>
            <person name="Ohm R.A."/>
            <person name="Martin F."/>
            <person name="Silar P."/>
            <person name="Natvig D.O."/>
            <person name="Lalanne C."/>
            <person name="Gautier V."/>
            <person name="Ament-Velasquez S.L."/>
            <person name="Kruys A."/>
            <person name="Hutchinson M.I."/>
            <person name="Powell A.J."/>
            <person name="Barry K."/>
            <person name="Miller A.N."/>
            <person name="Grigoriev I.V."/>
            <person name="Debuchy R."/>
            <person name="Gladieux P."/>
            <person name="Hiltunen Thoren M."/>
            <person name="Johannesson H."/>
        </authorList>
    </citation>
    <scope>NUCLEOTIDE SEQUENCE</scope>
    <source>
        <strain evidence="2">SMH4131-1</strain>
    </source>
</reference>
<dbReference type="Proteomes" id="UP001286456">
    <property type="component" value="Unassembled WGS sequence"/>
</dbReference>
<keyword evidence="1" id="KW-0732">Signal</keyword>
<keyword evidence="3" id="KW-1185">Reference proteome</keyword>
<protein>
    <submittedName>
        <fullName evidence="2">Uncharacterized protein</fullName>
    </submittedName>
</protein>
<organism evidence="2 3">
    <name type="scientific">Cercophora scortea</name>
    <dbReference type="NCBI Taxonomy" id="314031"/>
    <lineage>
        <taxon>Eukaryota</taxon>
        <taxon>Fungi</taxon>
        <taxon>Dikarya</taxon>
        <taxon>Ascomycota</taxon>
        <taxon>Pezizomycotina</taxon>
        <taxon>Sordariomycetes</taxon>
        <taxon>Sordariomycetidae</taxon>
        <taxon>Sordariales</taxon>
        <taxon>Lasiosphaeriaceae</taxon>
        <taxon>Cercophora</taxon>
    </lineage>
</organism>
<dbReference type="AlphaFoldDB" id="A0AAE0IXH5"/>
<dbReference type="EMBL" id="JAUEPO010000002">
    <property type="protein sequence ID" value="KAK3333039.1"/>
    <property type="molecule type" value="Genomic_DNA"/>
</dbReference>
<feature type="signal peptide" evidence="1">
    <location>
        <begin position="1"/>
        <end position="17"/>
    </location>
</feature>
<evidence type="ECO:0000313" key="3">
    <source>
        <dbReference type="Proteomes" id="UP001286456"/>
    </source>
</evidence>
<evidence type="ECO:0000256" key="1">
    <source>
        <dbReference type="SAM" id="SignalP"/>
    </source>
</evidence>
<proteinExistence type="predicted"/>
<accession>A0AAE0IXH5</accession>
<comment type="caution">
    <text evidence="2">The sequence shown here is derived from an EMBL/GenBank/DDBJ whole genome shotgun (WGS) entry which is preliminary data.</text>
</comment>
<reference evidence="2" key="2">
    <citation type="submission" date="2023-06" db="EMBL/GenBank/DDBJ databases">
        <authorList>
            <consortium name="Lawrence Berkeley National Laboratory"/>
            <person name="Haridas S."/>
            <person name="Hensen N."/>
            <person name="Bonometti L."/>
            <person name="Westerberg I."/>
            <person name="Brannstrom I.O."/>
            <person name="Guillou S."/>
            <person name="Cros-Aarteil S."/>
            <person name="Calhoun S."/>
            <person name="Kuo A."/>
            <person name="Mondo S."/>
            <person name="Pangilinan J."/>
            <person name="Riley R."/>
            <person name="Labutti K."/>
            <person name="Andreopoulos B."/>
            <person name="Lipzen A."/>
            <person name="Chen C."/>
            <person name="Yanf M."/>
            <person name="Daum C."/>
            <person name="Ng V."/>
            <person name="Clum A."/>
            <person name="Steindorff A."/>
            <person name="Ohm R."/>
            <person name="Martin F."/>
            <person name="Silar P."/>
            <person name="Natvig D."/>
            <person name="Lalanne C."/>
            <person name="Gautier V."/>
            <person name="Ament-Velasquez S.L."/>
            <person name="Kruys A."/>
            <person name="Hutchinson M.I."/>
            <person name="Powell A.J."/>
            <person name="Barry K."/>
            <person name="Miller A.N."/>
            <person name="Grigoriev I.V."/>
            <person name="Debuchy R."/>
            <person name="Gladieux P."/>
            <person name="Thoren M.H."/>
            <person name="Johannesson H."/>
        </authorList>
    </citation>
    <scope>NUCLEOTIDE SEQUENCE</scope>
    <source>
        <strain evidence="2">SMH4131-1</strain>
    </source>
</reference>
<gene>
    <name evidence="2" type="ORF">B0T19DRAFT_439843</name>
</gene>
<name>A0AAE0IXH5_9PEZI</name>
<evidence type="ECO:0000313" key="2">
    <source>
        <dbReference type="EMBL" id="KAK3333039.1"/>
    </source>
</evidence>
<sequence length="184" mass="19970">MLLVVLLLSILVHAVQAKDCRLPNAGLLVLQNVSNPGISENGFVVPLYDNDCAFITPASAIKPNGIGIPFTAQVVQFIQPAFEDDMGNDLDAFSLEQLRDTLSSYAKQTLTDDIIFHLVVCTVVTTDGDTFVFGGLQNGNTLVFNKVTGIVSYQCCIDLANNNCATPIINPFRKTKRSNRLAAY</sequence>
<feature type="chain" id="PRO_5042089304" evidence="1">
    <location>
        <begin position="18"/>
        <end position="184"/>
    </location>
</feature>